<dbReference type="Pfam" id="PF01075">
    <property type="entry name" value="Glyco_transf_9"/>
    <property type="match status" value="1"/>
</dbReference>
<dbReference type="EMBL" id="AP019377">
    <property type="protein sequence ID" value="BBH94876.1"/>
    <property type="molecule type" value="Genomic_DNA"/>
</dbReference>
<dbReference type="Gene3D" id="3.40.50.2000">
    <property type="entry name" value="Glycogen Phosphorylase B"/>
    <property type="match status" value="2"/>
</dbReference>
<dbReference type="CDD" id="cd03789">
    <property type="entry name" value="GT9_LPS_heptosyltransferase"/>
    <property type="match status" value="1"/>
</dbReference>
<evidence type="ECO:0000256" key="1">
    <source>
        <dbReference type="ARBA" id="ARBA00022676"/>
    </source>
</evidence>
<keyword evidence="1" id="KW-0328">Glycosyltransferase</keyword>
<dbReference type="AlphaFoldDB" id="A0A455T4S9"/>
<gene>
    <name evidence="4" type="ORF">KTA_30750</name>
</gene>
<evidence type="ECO:0000313" key="4">
    <source>
        <dbReference type="EMBL" id="BBH94876.1"/>
    </source>
</evidence>
<dbReference type="SUPFAM" id="SSF53756">
    <property type="entry name" value="UDP-Glycosyltransferase/glycogen phosphorylase"/>
    <property type="match status" value="1"/>
</dbReference>
<sequence length="423" mass="46796">MQQQQHSLLKQSLAEPEQLQHHEPAPVRLPEEARLLVIKLASIGDLLLATPALRALRETYPQARIDLLVTPASADLLTGWEIIDEIIVLDKYLFDSPKQILTNPLQLRHLYPLWRRLRSAHYDAVLLLHHLTLPFGRLKHQLLVRATGARWRVGLDNGHGWFLNVRVKDEGFGAMHEADYNLAVAAAVGAHTSDRRLTVPLSETDREQARYLLYMEEAPDPFTRPIIAMHPGSGSYSTARRWAPERFAALADTLYREVGGQLVLLGGPEERELHQYILSLLRSGLPARSFAGKGSVKVTTAVLEQVDLFIGNDAGVMHLAAAAGTPTVAIFGLSNHRAWGPYTGDLPGRHAIVVRLDLPCMPCFYRGHDLGTPEGCATRDCLAQLGVDPVAAAARSLLYQAGYRPISSSHSPQTGRPNRDRDP</sequence>
<feature type="region of interest" description="Disordered" evidence="3">
    <location>
        <begin position="1"/>
        <end position="25"/>
    </location>
</feature>
<dbReference type="GO" id="GO:0008713">
    <property type="term" value="F:ADP-heptose-lipopolysaccharide heptosyltransferase activity"/>
    <property type="evidence" value="ECO:0007669"/>
    <property type="project" value="TreeGrafter"/>
</dbReference>
<dbReference type="GO" id="GO:0009244">
    <property type="term" value="P:lipopolysaccharide core region biosynthetic process"/>
    <property type="evidence" value="ECO:0007669"/>
    <property type="project" value="TreeGrafter"/>
</dbReference>
<evidence type="ECO:0000256" key="3">
    <source>
        <dbReference type="SAM" id="MobiDB-lite"/>
    </source>
</evidence>
<keyword evidence="2 4" id="KW-0808">Transferase</keyword>
<dbReference type="InterPro" id="IPR002201">
    <property type="entry name" value="Glyco_trans_9"/>
</dbReference>
<evidence type="ECO:0000256" key="2">
    <source>
        <dbReference type="ARBA" id="ARBA00022679"/>
    </source>
</evidence>
<protein>
    <submittedName>
        <fullName evidence="4">ADP-heptose--LPS heptosyltransferase</fullName>
    </submittedName>
</protein>
<feature type="compositionally biased region" description="Low complexity" evidence="3">
    <location>
        <begin position="1"/>
        <end position="13"/>
    </location>
</feature>
<proteinExistence type="predicted"/>
<reference evidence="4" key="1">
    <citation type="submission" date="2018-12" db="EMBL/GenBank/DDBJ databases">
        <title>Novel natural products biosynthetic potential of the class Ktedonobacteria.</title>
        <authorList>
            <person name="Zheng Y."/>
            <person name="Saitou A."/>
            <person name="Wang C.M."/>
            <person name="Toyoda A."/>
            <person name="Minakuchi Y."/>
            <person name="Sekiguchi Y."/>
            <person name="Ueda K."/>
            <person name="Takano H."/>
            <person name="Sakai Y."/>
            <person name="Yokota A."/>
            <person name="Yabe S."/>
        </authorList>
    </citation>
    <scope>NUCLEOTIDE SEQUENCE</scope>
    <source>
        <strain evidence="4">A3-2</strain>
    </source>
</reference>
<organism evidence="4">
    <name type="scientific">Thermogemmatispora argillosa</name>
    <dbReference type="NCBI Taxonomy" id="2045280"/>
    <lineage>
        <taxon>Bacteria</taxon>
        <taxon>Bacillati</taxon>
        <taxon>Chloroflexota</taxon>
        <taxon>Ktedonobacteria</taxon>
        <taxon>Thermogemmatisporales</taxon>
        <taxon>Thermogemmatisporaceae</taxon>
        <taxon>Thermogemmatispora</taxon>
    </lineage>
</organism>
<dbReference type="GO" id="GO:0005829">
    <property type="term" value="C:cytosol"/>
    <property type="evidence" value="ECO:0007669"/>
    <property type="project" value="TreeGrafter"/>
</dbReference>
<dbReference type="InterPro" id="IPR051199">
    <property type="entry name" value="LPS_LOS_Heptosyltrfase"/>
</dbReference>
<dbReference type="PANTHER" id="PTHR30160">
    <property type="entry name" value="TETRAACYLDISACCHARIDE 4'-KINASE-RELATED"/>
    <property type="match status" value="1"/>
</dbReference>
<accession>A0A455T4S9</accession>
<name>A0A455T4S9_9CHLR</name>